<keyword evidence="2" id="KW-1185">Reference proteome</keyword>
<comment type="caution">
    <text evidence="1">The sequence shown here is derived from an EMBL/GenBank/DDBJ whole genome shotgun (WGS) entry which is preliminary data.</text>
</comment>
<dbReference type="InterPro" id="IPR036166">
    <property type="entry name" value="YxeA-like_sf"/>
</dbReference>
<sequence>MVKNIYKLALSLLIGLILFIGGIKICDHFTTTGTIYYTQVKTKGEQHQEKSAAGVTYTSYHYTLNGYDQNGKAKSLQLTSFKARPLKQNSYLKVTYDKQGGNNTQFEALNVHDVPEKVRLKLKIVNK</sequence>
<accession>X0PU05</accession>
<proteinExistence type="predicted"/>
<dbReference type="PATRIC" id="fig|1423734.3.peg.506"/>
<evidence type="ECO:0000313" key="1">
    <source>
        <dbReference type="EMBL" id="KRM35947.1"/>
    </source>
</evidence>
<evidence type="ECO:0008006" key="3">
    <source>
        <dbReference type="Google" id="ProtNLM"/>
    </source>
</evidence>
<dbReference type="RefSeq" id="WP_035455412.1">
    <property type="nucleotide sequence ID" value="NZ_AZGA01000009.1"/>
</dbReference>
<dbReference type="Pfam" id="PF06486">
    <property type="entry name" value="DUF1093"/>
    <property type="match status" value="1"/>
</dbReference>
<dbReference type="EMBL" id="AZGA01000009">
    <property type="protein sequence ID" value="KRM35947.1"/>
    <property type="molecule type" value="Genomic_DNA"/>
</dbReference>
<dbReference type="InterPro" id="IPR006542">
    <property type="entry name" value="DUF1093"/>
</dbReference>
<dbReference type="Gene3D" id="2.40.50.480">
    <property type="match status" value="1"/>
</dbReference>
<dbReference type="PANTHER" id="PTHR36433:SF2">
    <property type="entry name" value="YXEA FAMILY PROTEIN"/>
    <property type="match status" value="1"/>
</dbReference>
<name>X0PU05_9LACO</name>
<protein>
    <recommendedName>
        <fullName evidence="3">YxeA family protein</fullName>
    </recommendedName>
</protein>
<dbReference type="AlphaFoldDB" id="X0PU05"/>
<evidence type="ECO:0000313" key="2">
    <source>
        <dbReference type="Proteomes" id="UP000051236"/>
    </source>
</evidence>
<dbReference type="SUPFAM" id="SSF159121">
    <property type="entry name" value="BC4932-like"/>
    <property type="match status" value="1"/>
</dbReference>
<gene>
    <name evidence="1" type="ORF">FC83_GL000505</name>
</gene>
<dbReference type="eggNOG" id="COG5294">
    <property type="taxonomic scope" value="Bacteria"/>
</dbReference>
<dbReference type="Proteomes" id="UP000051236">
    <property type="component" value="Unassembled WGS sequence"/>
</dbReference>
<dbReference type="OrthoDB" id="8719215at2"/>
<dbReference type="NCBIfam" id="TIGR01655">
    <property type="entry name" value="yxeA_fam"/>
    <property type="match status" value="1"/>
</dbReference>
<dbReference type="STRING" id="1423734.FC83_GL000505"/>
<organism evidence="1 2">
    <name type="scientific">Agrilactobacillus composti DSM 18527 = JCM 14202</name>
    <dbReference type="NCBI Taxonomy" id="1423734"/>
    <lineage>
        <taxon>Bacteria</taxon>
        <taxon>Bacillati</taxon>
        <taxon>Bacillota</taxon>
        <taxon>Bacilli</taxon>
        <taxon>Lactobacillales</taxon>
        <taxon>Lactobacillaceae</taxon>
        <taxon>Agrilactobacillus</taxon>
    </lineage>
</organism>
<reference evidence="1 2" key="1">
    <citation type="journal article" date="2015" name="Genome Announc.">
        <title>Expanding the biotechnology potential of lactobacilli through comparative genomics of 213 strains and associated genera.</title>
        <authorList>
            <person name="Sun Z."/>
            <person name="Harris H.M."/>
            <person name="McCann A."/>
            <person name="Guo C."/>
            <person name="Argimon S."/>
            <person name="Zhang W."/>
            <person name="Yang X."/>
            <person name="Jeffery I.B."/>
            <person name="Cooney J.C."/>
            <person name="Kagawa T.F."/>
            <person name="Liu W."/>
            <person name="Song Y."/>
            <person name="Salvetti E."/>
            <person name="Wrobel A."/>
            <person name="Rasinkangas P."/>
            <person name="Parkhill J."/>
            <person name="Rea M.C."/>
            <person name="O'Sullivan O."/>
            <person name="Ritari J."/>
            <person name="Douillard F.P."/>
            <person name="Paul Ross R."/>
            <person name="Yang R."/>
            <person name="Briner A.E."/>
            <person name="Felis G.E."/>
            <person name="de Vos W.M."/>
            <person name="Barrangou R."/>
            <person name="Klaenhammer T.R."/>
            <person name="Caufield P.W."/>
            <person name="Cui Y."/>
            <person name="Zhang H."/>
            <person name="O'Toole P.W."/>
        </authorList>
    </citation>
    <scope>NUCLEOTIDE SEQUENCE [LARGE SCALE GENOMIC DNA]</scope>
    <source>
        <strain evidence="1 2">DSM 18527</strain>
    </source>
</reference>
<dbReference type="PANTHER" id="PTHR36433">
    <property type="entry name" value="HYPOTHETICAL CYTOSOLIC PROTEIN"/>
    <property type="match status" value="1"/>
</dbReference>